<accession>A0ABP8G2G3</accession>
<evidence type="ECO:0000313" key="2">
    <source>
        <dbReference type="Proteomes" id="UP001501207"/>
    </source>
</evidence>
<organism evidence="1 2">
    <name type="scientific">Compostibacter hankyongensis</name>
    <dbReference type="NCBI Taxonomy" id="1007089"/>
    <lineage>
        <taxon>Bacteria</taxon>
        <taxon>Pseudomonadati</taxon>
        <taxon>Bacteroidota</taxon>
        <taxon>Chitinophagia</taxon>
        <taxon>Chitinophagales</taxon>
        <taxon>Chitinophagaceae</taxon>
        <taxon>Compostibacter</taxon>
    </lineage>
</organism>
<proteinExistence type="predicted"/>
<protein>
    <recommendedName>
        <fullName evidence="3">Neutral/alkaline non-lysosomal ceramidase N-terminal domain-containing protein</fullName>
    </recommendedName>
</protein>
<dbReference type="EMBL" id="BAABFN010000007">
    <property type="protein sequence ID" value="GAA4315912.1"/>
    <property type="molecule type" value="Genomic_DNA"/>
</dbReference>
<reference evidence="2" key="1">
    <citation type="journal article" date="2019" name="Int. J. Syst. Evol. Microbiol.">
        <title>The Global Catalogue of Microorganisms (GCM) 10K type strain sequencing project: providing services to taxonomists for standard genome sequencing and annotation.</title>
        <authorList>
            <consortium name="The Broad Institute Genomics Platform"/>
            <consortium name="The Broad Institute Genome Sequencing Center for Infectious Disease"/>
            <person name="Wu L."/>
            <person name="Ma J."/>
        </authorList>
    </citation>
    <scope>NUCLEOTIDE SEQUENCE [LARGE SCALE GENOMIC DNA]</scope>
    <source>
        <strain evidence="2">JCM 17664</strain>
    </source>
</reference>
<name>A0ABP8G2G3_9BACT</name>
<comment type="caution">
    <text evidence="1">The sequence shown here is derived from an EMBL/GenBank/DDBJ whole genome shotgun (WGS) entry which is preliminary data.</text>
</comment>
<evidence type="ECO:0000313" key="1">
    <source>
        <dbReference type="EMBL" id="GAA4315912.1"/>
    </source>
</evidence>
<dbReference type="RefSeq" id="WP_344980299.1">
    <property type="nucleotide sequence ID" value="NZ_BAABFN010000007.1"/>
</dbReference>
<dbReference type="Proteomes" id="UP001501207">
    <property type="component" value="Unassembled WGS sequence"/>
</dbReference>
<gene>
    <name evidence="1" type="ORF">GCM10023143_27530</name>
</gene>
<evidence type="ECO:0008006" key="3">
    <source>
        <dbReference type="Google" id="ProtNLM"/>
    </source>
</evidence>
<keyword evidence="2" id="KW-1185">Reference proteome</keyword>
<sequence length="409" mass="43675">MTTLSSLSAATAVADITPPLEVGLLTSAVEGAYAPFLSVRLPLKARVLALQHGAVTVAWVSLDLLALNDTSVGGWERFKRALSPDLDPEKIILTCTHTHSAPESVALSDLYRTESYRRWLAEMETAVSGAIRQALAKLQPADVFFGSGALDGFSLQRRIPTPQGIMMSDSVQPITPELMAREPVDRRVHLVRFADRSGQVLATVVHAVCHPVHEMCMPHISPDFPGELCRMLEQPGQYGMALFLNGAAGDTNPPTVSGGPACAQAHGQALARLAMDAQQWQKADTGVFGFTRDTWSFTARPEAGLDNSGDAVARCSALCIGPLAIVFLPGEPFVETAFGIERLSPFPCTIVAGFGENNIGYLPTEAAFDEGGYETGPGKWSFLPRGADRIIQTKALALLNSLPAPSPTL</sequence>